<dbReference type="VEuPathDB" id="FungiDB:A1O9_08025"/>
<dbReference type="PANTHER" id="PTHR47843">
    <property type="entry name" value="BTB DOMAIN-CONTAINING PROTEIN-RELATED"/>
    <property type="match status" value="1"/>
</dbReference>
<dbReference type="GeneID" id="25282938"/>
<dbReference type="InterPro" id="IPR000210">
    <property type="entry name" value="BTB/POZ_dom"/>
</dbReference>
<accession>A0A072P8L6</accession>
<organism evidence="3 4">
    <name type="scientific">Exophiala aquamarina CBS 119918</name>
    <dbReference type="NCBI Taxonomy" id="1182545"/>
    <lineage>
        <taxon>Eukaryota</taxon>
        <taxon>Fungi</taxon>
        <taxon>Dikarya</taxon>
        <taxon>Ascomycota</taxon>
        <taxon>Pezizomycotina</taxon>
        <taxon>Eurotiomycetes</taxon>
        <taxon>Chaetothyriomycetidae</taxon>
        <taxon>Chaetothyriales</taxon>
        <taxon>Herpotrichiellaceae</taxon>
        <taxon>Exophiala</taxon>
    </lineage>
</organism>
<dbReference type="SUPFAM" id="SSF54695">
    <property type="entry name" value="POZ domain"/>
    <property type="match status" value="1"/>
</dbReference>
<proteinExistence type="predicted"/>
<dbReference type="InterPro" id="IPR011333">
    <property type="entry name" value="SKP1/BTB/POZ_sf"/>
</dbReference>
<sequence>MSNPSLGLEILKTGEFSDFTIECQGTQFRVHRNVICRGSPVLYKMCAGSFKEASEQKATYNEVIPSVMGRVILFLYTKTYDASNVPEIFRSLCSDPPELEFRQIENEGPTEEEGELEASERMAEDEPTIVADPQEGSDTAPKAISSNAPQDSESDDQVSEEDKQDKIEKIAKCLKVNAMVYKYADYLGIKELAELASDRFLEDAKEVHLLDNFADPLVTLYEQVPPSDQGLRLRITTFMTENYEEVCKKPMTDRVMDYYTDGYWKVCVKLMDRQKELHKTALDNELVRLIDTLDLNQMRCKHKSKVVFRLPTSEESIAEQKRWVFDFTCRLCQMRYPS</sequence>
<keyword evidence="4" id="KW-1185">Reference proteome</keyword>
<dbReference type="RefSeq" id="XP_013259034.1">
    <property type="nucleotide sequence ID" value="XM_013403580.1"/>
</dbReference>
<dbReference type="OrthoDB" id="6359816at2759"/>
<dbReference type="CDD" id="cd18186">
    <property type="entry name" value="BTB_POZ_ZBTB_KLHL-like"/>
    <property type="match status" value="1"/>
</dbReference>
<dbReference type="Proteomes" id="UP000027920">
    <property type="component" value="Unassembled WGS sequence"/>
</dbReference>
<evidence type="ECO:0000313" key="3">
    <source>
        <dbReference type="EMBL" id="KEF56444.1"/>
    </source>
</evidence>
<name>A0A072P8L6_9EURO</name>
<evidence type="ECO:0000313" key="4">
    <source>
        <dbReference type="Proteomes" id="UP000027920"/>
    </source>
</evidence>
<comment type="caution">
    <text evidence="3">The sequence shown here is derived from an EMBL/GenBank/DDBJ whole genome shotgun (WGS) entry which is preliminary data.</text>
</comment>
<dbReference type="EMBL" id="AMGV01000006">
    <property type="protein sequence ID" value="KEF56444.1"/>
    <property type="molecule type" value="Genomic_DNA"/>
</dbReference>
<reference evidence="3 4" key="1">
    <citation type="submission" date="2013-03" db="EMBL/GenBank/DDBJ databases">
        <title>The Genome Sequence of Exophiala aquamarina CBS 119918.</title>
        <authorList>
            <consortium name="The Broad Institute Genomics Platform"/>
            <person name="Cuomo C."/>
            <person name="de Hoog S."/>
            <person name="Gorbushina A."/>
            <person name="Walker B."/>
            <person name="Young S.K."/>
            <person name="Zeng Q."/>
            <person name="Gargeya S."/>
            <person name="Fitzgerald M."/>
            <person name="Haas B."/>
            <person name="Abouelleil A."/>
            <person name="Allen A.W."/>
            <person name="Alvarado L."/>
            <person name="Arachchi H.M."/>
            <person name="Berlin A.M."/>
            <person name="Chapman S.B."/>
            <person name="Gainer-Dewar J."/>
            <person name="Goldberg J."/>
            <person name="Griggs A."/>
            <person name="Gujja S."/>
            <person name="Hansen M."/>
            <person name="Howarth C."/>
            <person name="Imamovic A."/>
            <person name="Ireland A."/>
            <person name="Larimer J."/>
            <person name="McCowan C."/>
            <person name="Murphy C."/>
            <person name="Pearson M."/>
            <person name="Poon T.W."/>
            <person name="Priest M."/>
            <person name="Roberts A."/>
            <person name="Saif S."/>
            <person name="Shea T."/>
            <person name="Sisk P."/>
            <person name="Sykes S."/>
            <person name="Wortman J."/>
            <person name="Nusbaum C."/>
            <person name="Birren B."/>
        </authorList>
    </citation>
    <scope>NUCLEOTIDE SEQUENCE [LARGE SCALE GENOMIC DNA]</scope>
    <source>
        <strain evidence="3 4">CBS 119918</strain>
    </source>
</reference>
<dbReference type="PROSITE" id="PS50097">
    <property type="entry name" value="BTB"/>
    <property type="match status" value="1"/>
</dbReference>
<feature type="region of interest" description="Disordered" evidence="1">
    <location>
        <begin position="102"/>
        <end position="164"/>
    </location>
</feature>
<dbReference type="HOGENOM" id="CLU_057752_2_1_1"/>
<evidence type="ECO:0000256" key="1">
    <source>
        <dbReference type="SAM" id="MobiDB-lite"/>
    </source>
</evidence>
<dbReference type="AlphaFoldDB" id="A0A072P8L6"/>
<dbReference type="PANTHER" id="PTHR47843:SF5">
    <property type="entry name" value="BTB_POZ DOMAIN PROTEIN"/>
    <property type="match status" value="1"/>
</dbReference>
<feature type="domain" description="BTB" evidence="2">
    <location>
        <begin position="17"/>
        <end position="84"/>
    </location>
</feature>
<dbReference type="Gene3D" id="3.30.710.10">
    <property type="entry name" value="Potassium Channel Kv1.1, Chain A"/>
    <property type="match status" value="1"/>
</dbReference>
<evidence type="ECO:0000259" key="2">
    <source>
        <dbReference type="PROSITE" id="PS50097"/>
    </source>
</evidence>
<gene>
    <name evidence="3" type="ORF">A1O9_08025</name>
</gene>
<protein>
    <recommendedName>
        <fullName evidence="2">BTB domain-containing protein</fullName>
    </recommendedName>
</protein>
<dbReference type="Pfam" id="PF00651">
    <property type="entry name" value="BTB"/>
    <property type="match status" value="1"/>
</dbReference>
<feature type="compositionally biased region" description="Acidic residues" evidence="1">
    <location>
        <begin position="108"/>
        <end position="117"/>
    </location>
</feature>